<dbReference type="Pfam" id="PF17930">
    <property type="entry name" value="LpxI_N"/>
    <property type="match status" value="1"/>
</dbReference>
<gene>
    <name evidence="3" type="ordered locus">PB2503_02422</name>
</gene>
<dbReference type="Proteomes" id="UP000001302">
    <property type="component" value="Chromosome"/>
</dbReference>
<reference evidence="3 4" key="2">
    <citation type="journal article" date="2011" name="J. Bacteriol.">
        <title>Complete genome sequence of strain HTCC2503T of Parvularcula bermudensis, the type species of the order "Parvularculales" in the class Alphaproteobacteria.</title>
        <authorList>
            <person name="Oh H.M."/>
            <person name="Kang I."/>
            <person name="Vergin K.L."/>
            <person name="Kang D."/>
            <person name="Rhee K.H."/>
            <person name="Giovannoni S.J."/>
            <person name="Cho J.C."/>
        </authorList>
    </citation>
    <scope>NUCLEOTIDE SEQUENCE [LARGE SCALE GENOMIC DNA]</scope>
    <source>
        <strain evidence="4">ATCC BAA-594 / HTCC2503 / KCTC 12087</strain>
    </source>
</reference>
<name>E0TCC9_PARBH</name>
<accession>E0TCC9</accession>
<dbReference type="InterPro" id="IPR053174">
    <property type="entry name" value="LpxI"/>
</dbReference>
<sequence length="290" mass="30078">MAEPWKKLGIIAGGGSLPLKIAESCQQQDAPFHILALSGYADDILKSFKPSWCGIGEVGKAIRVLKDHGCDAVVLAGNVTRPNFATLRPDWRGAKLLPKILSAATQGDGAMLDVLVATFASEGFYVVGADDVATALTVPAGALGMLGPDTCDLSDMRKAAAVVAALGPFDVGQGAVVRQGFVIAIEAAEGTDLMLGRCAPLIARLQGEEGNRSERRGVLLKCPKPEQERRVDLPTIGVRTVELAAEAGLAGIAVEASGGLVLDSGAVARCADARGLFVYGYTSHDLREGA</sequence>
<dbReference type="PANTHER" id="PTHR39962:SF1">
    <property type="entry name" value="LPXI FAMILY PROTEIN"/>
    <property type="match status" value="1"/>
</dbReference>
<dbReference type="InterPro" id="IPR043167">
    <property type="entry name" value="LpxI_C_sf"/>
</dbReference>
<evidence type="ECO:0000313" key="4">
    <source>
        <dbReference type="Proteomes" id="UP000001302"/>
    </source>
</evidence>
<dbReference type="Gene3D" id="3.40.50.20">
    <property type="match status" value="1"/>
</dbReference>
<evidence type="ECO:0000259" key="1">
    <source>
        <dbReference type="Pfam" id="PF06230"/>
    </source>
</evidence>
<dbReference type="STRING" id="314260.PB2503_02422"/>
<dbReference type="OrthoDB" id="9789836at2"/>
<proteinExistence type="predicted"/>
<dbReference type="Pfam" id="PF06230">
    <property type="entry name" value="LpxI_C"/>
    <property type="match status" value="1"/>
</dbReference>
<keyword evidence="4" id="KW-1185">Reference proteome</keyword>
<dbReference type="EMBL" id="CP002156">
    <property type="protein sequence ID" value="ADM08562.1"/>
    <property type="molecule type" value="Genomic_DNA"/>
</dbReference>
<feature type="domain" description="LpxI N-terminal" evidence="2">
    <location>
        <begin position="7"/>
        <end position="135"/>
    </location>
</feature>
<dbReference type="RefSeq" id="WP_013299536.1">
    <property type="nucleotide sequence ID" value="NC_014414.1"/>
</dbReference>
<dbReference type="InterPro" id="IPR041255">
    <property type="entry name" value="LpxI_N"/>
</dbReference>
<protein>
    <recommendedName>
        <fullName evidence="5">UDP-2,3-diacylglucosamine pyrophosphatase</fullName>
    </recommendedName>
</protein>
<dbReference type="PANTHER" id="PTHR39962">
    <property type="entry name" value="BLL4848 PROTEIN"/>
    <property type="match status" value="1"/>
</dbReference>
<dbReference type="AlphaFoldDB" id="E0TCC9"/>
<dbReference type="KEGG" id="pbr:PB2503_02422"/>
<feature type="domain" description="LpxI C-terminal" evidence="1">
    <location>
        <begin position="140"/>
        <end position="279"/>
    </location>
</feature>
<dbReference type="HOGENOM" id="CLU_085042_1_0_5"/>
<evidence type="ECO:0000259" key="2">
    <source>
        <dbReference type="Pfam" id="PF17930"/>
    </source>
</evidence>
<organism evidence="3 4">
    <name type="scientific">Parvularcula bermudensis (strain ATCC BAA-594 / HTCC2503 / KCTC 12087)</name>
    <dbReference type="NCBI Taxonomy" id="314260"/>
    <lineage>
        <taxon>Bacteria</taxon>
        <taxon>Pseudomonadati</taxon>
        <taxon>Pseudomonadota</taxon>
        <taxon>Alphaproteobacteria</taxon>
        <taxon>Parvularculales</taxon>
        <taxon>Parvularculaceae</taxon>
        <taxon>Parvularcula</taxon>
    </lineage>
</organism>
<reference evidence="4" key="1">
    <citation type="submission" date="2010-08" db="EMBL/GenBank/DDBJ databases">
        <title>Genome sequence of Parvularcula bermudensis HTCC2503.</title>
        <authorList>
            <person name="Kang D.-M."/>
            <person name="Oh H.-M."/>
            <person name="Cho J.-C."/>
        </authorList>
    </citation>
    <scope>NUCLEOTIDE SEQUENCE [LARGE SCALE GENOMIC DNA]</scope>
    <source>
        <strain evidence="4">ATCC BAA-594 / HTCC2503 / KCTC 12087</strain>
    </source>
</reference>
<evidence type="ECO:0008006" key="5">
    <source>
        <dbReference type="Google" id="ProtNLM"/>
    </source>
</evidence>
<dbReference type="eggNOG" id="COG3494">
    <property type="taxonomic scope" value="Bacteria"/>
</dbReference>
<dbReference type="Gene3D" id="3.40.140.80">
    <property type="match status" value="1"/>
</dbReference>
<dbReference type="InterPro" id="IPR010415">
    <property type="entry name" value="LpxI_C"/>
</dbReference>
<evidence type="ECO:0000313" key="3">
    <source>
        <dbReference type="EMBL" id="ADM08562.1"/>
    </source>
</evidence>